<keyword evidence="7" id="KW-1185">Reference proteome</keyword>
<evidence type="ECO:0000256" key="3">
    <source>
        <dbReference type="ARBA" id="ARBA00022691"/>
    </source>
</evidence>
<dbReference type="InterPro" id="IPR000780">
    <property type="entry name" value="CheR_MeTrfase"/>
</dbReference>
<dbReference type="InterPro" id="IPR050903">
    <property type="entry name" value="Bact_Chemotaxis_MeTrfase"/>
</dbReference>
<dbReference type="InterPro" id="IPR029063">
    <property type="entry name" value="SAM-dependent_MTases_sf"/>
</dbReference>
<evidence type="ECO:0000313" key="6">
    <source>
        <dbReference type="EMBL" id="QOS40268.1"/>
    </source>
</evidence>
<dbReference type="PANTHER" id="PTHR24422">
    <property type="entry name" value="CHEMOTAXIS PROTEIN METHYLTRANSFERASE"/>
    <property type="match status" value="1"/>
</dbReference>
<dbReference type="EMBL" id="CP031517">
    <property type="protein sequence ID" value="QOS40268.1"/>
    <property type="molecule type" value="Genomic_DNA"/>
</dbReference>
<dbReference type="Proteomes" id="UP000578697">
    <property type="component" value="Unassembled WGS sequence"/>
</dbReference>
<dbReference type="PROSITE" id="PS50123">
    <property type="entry name" value="CHER"/>
    <property type="match status" value="1"/>
</dbReference>
<sequence length="430" mass="49892">MNFTRQILSIIKEHSGINTGSAHTAFVESYAKKRLAELSVSETDYLYMLRQNPAELRMLINNATINETYFFREEDQFAFLAKKLYSMEKNTQVKIWSAACSTGQEPVSIYALCKSLGINAKIYASDIDTSALEKFKSGVFPLNSFRNDGAKYKKLLEPLGNYTPDGFSIKKEHLKQIEIFTNNLAKTEEHRFTAEYFDIIFIRNVFIYFTPELRHEILKNMTSMLKPDGLLFISVNEIPSVSIRGKLTEQLEKEHEDRVYYFRKLEKKAEPELLKKEFKPDQSSAKQELQQKWLINAKIESYSRDFFESLNSGRHEETQELLDNWPFGLTARELLFYFKGLLLRNKNSLQLARDNFYKAAILNPEFWPALFQTALLAKAEGHTAEASGLFKNCAKVLKKYVEANNLCYNQIIEDFTPEYILELCRNMQDG</sequence>
<dbReference type="PANTHER" id="PTHR24422:SF19">
    <property type="entry name" value="CHEMOTAXIS PROTEIN METHYLTRANSFERASE"/>
    <property type="match status" value="1"/>
</dbReference>
<gene>
    <name evidence="6" type="ORF">DYE49_07290</name>
    <name evidence="5" type="ORF">HNP77_000361</name>
</gene>
<dbReference type="RefSeq" id="WP_184651453.1">
    <property type="nucleotide sequence ID" value="NZ_JACHFR010000001.1"/>
</dbReference>
<protein>
    <submittedName>
        <fullName evidence="5">Chemotaxis protein methyltransferase CheR</fullName>
        <ecNumber evidence="5">2.1.1.80</ecNumber>
    </submittedName>
    <submittedName>
        <fullName evidence="6">Methyltransferase domain-containing protein</fullName>
    </submittedName>
</protein>
<dbReference type="CDD" id="cd02440">
    <property type="entry name" value="AdoMet_MTases"/>
    <property type="match status" value="1"/>
</dbReference>
<evidence type="ECO:0000256" key="1">
    <source>
        <dbReference type="ARBA" id="ARBA00022603"/>
    </source>
</evidence>
<dbReference type="KEGG" id="trc:DYE49_07290"/>
<evidence type="ECO:0000256" key="2">
    <source>
        <dbReference type="ARBA" id="ARBA00022679"/>
    </source>
</evidence>
<feature type="domain" description="CheR-type methyltransferase" evidence="4">
    <location>
        <begin position="1"/>
        <end position="237"/>
    </location>
</feature>
<evidence type="ECO:0000259" key="4">
    <source>
        <dbReference type="PROSITE" id="PS50123"/>
    </source>
</evidence>
<dbReference type="EC" id="2.1.1.80" evidence="5"/>
<organism evidence="5 7">
    <name type="scientific">Treponema rectale</name>
    <dbReference type="NCBI Taxonomy" id="744512"/>
    <lineage>
        <taxon>Bacteria</taxon>
        <taxon>Pseudomonadati</taxon>
        <taxon>Spirochaetota</taxon>
        <taxon>Spirochaetia</taxon>
        <taxon>Spirochaetales</taxon>
        <taxon>Treponemataceae</taxon>
        <taxon>Treponema</taxon>
    </lineage>
</organism>
<evidence type="ECO:0000313" key="7">
    <source>
        <dbReference type="Proteomes" id="UP000578697"/>
    </source>
</evidence>
<dbReference type="AlphaFoldDB" id="A0A840S8M7"/>
<name>A0A840S8M7_9SPIR</name>
<keyword evidence="1 5" id="KW-0489">Methyltransferase</keyword>
<keyword evidence="3" id="KW-0949">S-adenosyl-L-methionine</keyword>
<dbReference type="Pfam" id="PF01739">
    <property type="entry name" value="CheR"/>
    <property type="match status" value="1"/>
</dbReference>
<evidence type="ECO:0000313" key="8">
    <source>
        <dbReference type="Proteomes" id="UP000593591"/>
    </source>
</evidence>
<proteinExistence type="predicted"/>
<reference evidence="6 8" key="1">
    <citation type="submission" date="2018-08" db="EMBL/GenBank/DDBJ databases">
        <title>The first complete genome of Treponema rectale (CHPAT), a commensal spirochete of the bovine rectum.</title>
        <authorList>
            <person name="Staton G.J."/>
            <person name="Clegg S.R."/>
            <person name="Carter S.D."/>
            <person name="Radford A.D."/>
            <person name="Darby A."/>
            <person name="Hall N."/>
            <person name="Birtles R.J."/>
            <person name="Evans N.J."/>
        </authorList>
    </citation>
    <scope>NUCLEOTIDE SEQUENCE [LARGE SCALE GENOMIC DNA]</scope>
    <source>
        <strain evidence="6 8">CHPA</strain>
    </source>
</reference>
<dbReference type="Proteomes" id="UP000593591">
    <property type="component" value="Chromosome"/>
</dbReference>
<keyword evidence="2 5" id="KW-0808">Transferase</keyword>
<dbReference type="GO" id="GO:0032259">
    <property type="term" value="P:methylation"/>
    <property type="evidence" value="ECO:0007669"/>
    <property type="project" value="UniProtKB-KW"/>
</dbReference>
<dbReference type="SUPFAM" id="SSF53335">
    <property type="entry name" value="S-adenosyl-L-methionine-dependent methyltransferases"/>
    <property type="match status" value="1"/>
</dbReference>
<dbReference type="EMBL" id="JACHFR010000001">
    <property type="protein sequence ID" value="MBB5218017.1"/>
    <property type="molecule type" value="Genomic_DNA"/>
</dbReference>
<evidence type="ECO:0000313" key="5">
    <source>
        <dbReference type="EMBL" id="MBB5218017.1"/>
    </source>
</evidence>
<reference evidence="5 7" key="2">
    <citation type="submission" date="2020-08" db="EMBL/GenBank/DDBJ databases">
        <title>Genomic Encyclopedia of Type Strains, Phase IV (KMG-IV): sequencing the most valuable type-strain genomes for metagenomic binning, comparative biology and taxonomic classification.</title>
        <authorList>
            <person name="Goeker M."/>
        </authorList>
    </citation>
    <scope>NUCLEOTIDE SEQUENCE [LARGE SCALE GENOMIC DNA]</scope>
    <source>
        <strain evidence="5 7">DSM 103679</strain>
    </source>
</reference>
<dbReference type="SMART" id="SM00138">
    <property type="entry name" value="MeTrc"/>
    <property type="match status" value="1"/>
</dbReference>
<dbReference type="InterPro" id="IPR022642">
    <property type="entry name" value="CheR_C"/>
</dbReference>
<dbReference type="Gene3D" id="3.40.50.150">
    <property type="entry name" value="Vaccinia Virus protein VP39"/>
    <property type="match status" value="1"/>
</dbReference>
<dbReference type="InterPro" id="IPR011990">
    <property type="entry name" value="TPR-like_helical_dom_sf"/>
</dbReference>
<dbReference type="SUPFAM" id="SSF48452">
    <property type="entry name" value="TPR-like"/>
    <property type="match status" value="1"/>
</dbReference>
<dbReference type="GO" id="GO:0008983">
    <property type="term" value="F:protein-glutamate O-methyltransferase activity"/>
    <property type="evidence" value="ECO:0007669"/>
    <property type="project" value="UniProtKB-EC"/>
</dbReference>
<accession>A0A840S8M7</accession>
<dbReference type="PRINTS" id="PR00996">
    <property type="entry name" value="CHERMTFRASE"/>
</dbReference>